<dbReference type="RefSeq" id="WP_219791076.1">
    <property type="nucleotide sequence ID" value="NZ_JAHYCA010000002.1"/>
</dbReference>
<protein>
    <submittedName>
        <fullName evidence="6">LysR family transcriptional regulator</fullName>
    </submittedName>
</protein>
<dbReference type="InterPro" id="IPR058163">
    <property type="entry name" value="LysR-type_TF_proteobact-type"/>
</dbReference>
<dbReference type="Gene3D" id="1.10.10.10">
    <property type="entry name" value="Winged helix-like DNA-binding domain superfamily/Winged helix DNA-binding domain"/>
    <property type="match status" value="1"/>
</dbReference>
<comment type="caution">
    <text evidence="6">The sequence shown here is derived from an EMBL/GenBank/DDBJ whole genome shotgun (WGS) entry which is preliminary data.</text>
</comment>
<evidence type="ECO:0000313" key="7">
    <source>
        <dbReference type="Proteomes" id="UP000769617"/>
    </source>
</evidence>
<dbReference type="CDD" id="cd08473">
    <property type="entry name" value="PBP2_CrgA_like_4"/>
    <property type="match status" value="1"/>
</dbReference>
<dbReference type="Pfam" id="PF03466">
    <property type="entry name" value="LysR_substrate"/>
    <property type="match status" value="1"/>
</dbReference>
<dbReference type="EMBL" id="JAHYCA010000002">
    <property type="protein sequence ID" value="MBW6390719.1"/>
    <property type="molecule type" value="Genomic_DNA"/>
</dbReference>
<dbReference type="Proteomes" id="UP000769617">
    <property type="component" value="Unassembled WGS sequence"/>
</dbReference>
<accession>A0ABS6ZKY3</accession>
<dbReference type="PANTHER" id="PTHR30537">
    <property type="entry name" value="HTH-TYPE TRANSCRIPTIONAL REGULATOR"/>
    <property type="match status" value="1"/>
</dbReference>
<keyword evidence="4" id="KW-0804">Transcription</keyword>
<evidence type="ECO:0000256" key="2">
    <source>
        <dbReference type="ARBA" id="ARBA00023015"/>
    </source>
</evidence>
<keyword evidence="3" id="KW-0238">DNA-binding</keyword>
<dbReference type="InterPro" id="IPR000847">
    <property type="entry name" value="LysR_HTH_N"/>
</dbReference>
<feature type="domain" description="HTH lysR-type" evidence="5">
    <location>
        <begin position="13"/>
        <end position="70"/>
    </location>
</feature>
<keyword evidence="2" id="KW-0805">Transcription regulation</keyword>
<organism evidence="6 7">
    <name type="scientific">Billgrantia antri</name>
    <dbReference type="NCBI Taxonomy" id="2846777"/>
    <lineage>
        <taxon>Bacteria</taxon>
        <taxon>Pseudomonadati</taxon>
        <taxon>Pseudomonadota</taxon>
        <taxon>Gammaproteobacteria</taxon>
        <taxon>Oceanospirillales</taxon>
        <taxon>Halomonadaceae</taxon>
        <taxon>Billgrantia</taxon>
    </lineage>
</organism>
<proteinExistence type="inferred from homology"/>
<dbReference type="InterPro" id="IPR036390">
    <property type="entry name" value="WH_DNA-bd_sf"/>
</dbReference>
<dbReference type="PANTHER" id="PTHR30537:SF31">
    <property type="entry name" value="TRANSCRIPTIONAL REGULATOR, LYSR FAMILY"/>
    <property type="match status" value="1"/>
</dbReference>
<comment type="similarity">
    <text evidence="1">Belongs to the LysR transcriptional regulatory family.</text>
</comment>
<evidence type="ECO:0000259" key="5">
    <source>
        <dbReference type="PROSITE" id="PS50931"/>
    </source>
</evidence>
<dbReference type="Gene3D" id="3.40.190.290">
    <property type="match status" value="1"/>
</dbReference>
<sequence>MYRYYPTGIDAMHDLNDLYYFHAVVTYQGFSAASRHIGVPKGTLSKRVARLEERLKVRLLERSTRKIRTTDVGHSFFEHCQTMLAGAEAAETVVAQAHAEPNGIVRLSCPQGLIQNLIEEVLPAFMKTYPKVRVHLLVFDRRADLIEDRLDIAIRVRSKPDMSDASLIMRPLGQNHLVMAVSPAVHAACKRGLTIDELADVPTLSMGGETDEVRWELTGPNDETRVIDLRPRLMCSNFDMLLAAACQGLGVALLPIHICRVSIAKGELVRVLPEWRSPYGTIQAVFSNRKGLVPAVRALIDFLAQAIPCKLSVEA</sequence>
<dbReference type="InterPro" id="IPR005119">
    <property type="entry name" value="LysR_subst-bd"/>
</dbReference>
<name>A0ABS6ZKY3_9GAMM</name>
<dbReference type="SUPFAM" id="SSF46785">
    <property type="entry name" value="Winged helix' DNA-binding domain"/>
    <property type="match status" value="1"/>
</dbReference>
<evidence type="ECO:0000313" key="6">
    <source>
        <dbReference type="EMBL" id="MBW6390719.1"/>
    </source>
</evidence>
<evidence type="ECO:0000256" key="3">
    <source>
        <dbReference type="ARBA" id="ARBA00023125"/>
    </source>
</evidence>
<dbReference type="PROSITE" id="PS50931">
    <property type="entry name" value="HTH_LYSR"/>
    <property type="match status" value="1"/>
</dbReference>
<evidence type="ECO:0000256" key="4">
    <source>
        <dbReference type="ARBA" id="ARBA00023163"/>
    </source>
</evidence>
<dbReference type="InterPro" id="IPR036388">
    <property type="entry name" value="WH-like_DNA-bd_sf"/>
</dbReference>
<reference evidence="6 7" key="1">
    <citation type="submission" date="2021-07" db="EMBL/GenBank/DDBJ databases">
        <authorList>
            <person name="So Y."/>
        </authorList>
    </citation>
    <scope>NUCLEOTIDE SEQUENCE [LARGE SCALE GENOMIC DNA]</scope>
    <source>
        <strain evidence="6 7">Y3S6</strain>
    </source>
</reference>
<gene>
    <name evidence="6" type="ORF">KPL81_06035</name>
</gene>
<dbReference type="Pfam" id="PF00126">
    <property type="entry name" value="HTH_1"/>
    <property type="match status" value="1"/>
</dbReference>
<dbReference type="SUPFAM" id="SSF53850">
    <property type="entry name" value="Periplasmic binding protein-like II"/>
    <property type="match status" value="1"/>
</dbReference>
<evidence type="ECO:0000256" key="1">
    <source>
        <dbReference type="ARBA" id="ARBA00009437"/>
    </source>
</evidence>
<keyword evidence="7" id="KW-1185">Reference proteome</keyword>